<gene>
    <name evidence="2" type="ORF">AVDCRST_MAG40-710</name>
</gene>
<evidence type="ECO:0000313" key="2">
    <source>
        <dbReference type="EMBL" id="CAA9306593.1"/>
    </source>
</evidence>
<dbReference type="EMBL" id="CADCTX010000204">
    <property type="protein sequence ID" value="CAA9306593.1"/>
    <property type="molecule type" value="Genomic_DNA"/>
</dbReference>
<sequence>MAPQPAADRRVAVALVAGERGGASARAPRPPARDTHGVQHARGVHALVRLAGAERDGQGEAAAVSYKVQLRGEAATAAPQRVVRGFARWPVFPRARGDAMRADVAAVDAPERPVDLPGLSQVA</sequence>
<proteinExistence type="predicted"/>
<dbReference type="AlphaFoldDB" id="A0A6J4KJF2"/>
<protein>
    <submittedName>
        <fullName evidence="2">Uncharacterized protein</fullName>
    </submittedName>
</protein>
<feature type="region of interest" description="Disordered" evidence="1">
    <location>
        <begin position="19"/>
        <end position="39"/>
    </location>
</feature>
<name>A0A6J4KJF2_9BACT</name>
<evidence type="ECO:0000256" key="1">
    <source>
        <dbReference type="SAM" id="MobiDB-lite"/>
    </source>
</evidence>
<organism evidence="2">
    <name type="scientific">uncultured Gemmatimonadaceae bacterium</name>
    <dbReference type="NCBI Taxonomy" id="246130"/>
    <lineage>
        <taxon>Bacteria</taxon>
        <taxon>Pseudomonadati</taxon>
        <taxon>Gemmatimonadota</taxon>
        <taxon>Gemmatimonadia</taxon>
        <taxon>Gemmatimonadales</taxon>
        <taxon>Gemmatimonadaceae</taxon>
        <taxon>environmental samples</taxon>
    </lineage>
</organism>
<accession>A0A6J4KJF2</accession>
<reference evidence="2" key="1">
    <citation type="submission" date="2020-02" db="EMBL/GenBank/DDBJ databases">
        <authorList>
            <person name="Meier V. D."/>
        </authorList>
    </citation>
    <scope>NUCLEOTIDE SEQUENCE</scope>
    <source>
        <strain evidence="2">AVDCRST_MAG40</strain>
    </source>
</reference>